<keyword evidence="1" id="KW-1133">Transmembrane helix</keyword>
<dbReference type="InterPro" id="IPR003675">
    <property type="entry name" value="Rce1/LyrA-like_dom"/>
</dbReference>
<organism evidence="3 4">
    <name type="scientific">Caulobacter hibisci</name>
    <dbReference type="NCBI Taxonomy" id="2035993"/>
    <lineage>
        <taxon>Bacteria</taxon>
        <taxon>Pseudomonadati</taxon>
        <taxon>Pseudomonadota</taxon>
        <taxon>Alphaproteobacteria</taxon>
        <taxon>Caulobacterales</taxon>
        <taxon>Caulobacteraceae</taxon>
        <taxon>Caulobacter</taxon>
    </lineage>
</organism>
<feature type="transmembrane region" description="Helical" evidence="1">
    <location>
        <begin position="81"/>
        <end position="110"/>
    </location>
</feature>
<feature type="transmembrane region" description="Helical" evidence="1">
    <location>
        <begin position="221"/>
        <end position="240"/>
    </location>
</feature>
<keyword evidence="1" id="KW-0812">Transmembrane</keyword>
<reference evidence="3 4" key="1">
    <citation type="submission" date="2020-11" db="EMBL/GenBank/DDBJ databases">
        <title>genome sequence of strain KACC 18849.</title>
        <authorList>
            <person name="Gao J."/>
            <person name="Zhang X."/>
        </authorList>
    </citation>
    <scope>NUCLEOTIDE SEQUENCE [LARGE SCALE GENOMIC DNA]</scope>
    <source>
        <strain evidence="3 4">KACC 18849</strain>
    </source>
</reference>
<evidence type="ECO:0000313" key="4">
    <source>
        <dbReference type="Proteomes" id="UP000639859"/>
    </source>
</evidence>
<keyword evidence="4" id="KW-1185">Reference proteome</keyword>
<accession>A0ABS0T308</accession>
<dbReference type="GO" id="GO:0008237">
    <property type="term" value="F:metallopeptidase activity"/>
    <property type="evidence" value="ECO:0007669"/>
    <property type="project" value="UniProtKB-KW"/>
</dbReference>
<keyword evidence="3" id="KW-0378">Hydrolase</keyword>
<feature type="transmembrane region" description="Helical" evidence="1">
    <location>
        <begin position="48"/>
        <end position="69"/>
    </location>
</feature>
<dbReference type="RefSeq" id="WP_198578106.1">
    <property type="nucleotide sequence ID" value="NZ_JADWOX010000019.1"/>
</dbReference>
<keyword evidence="1" id="KW-0472">Membrane</keyword>
<name>A0ABS0T308_9CAUL</name>
<feature type="transmembrane region" description="Helical" evidence="1">
    <location>
        <begin position="193"/>
        <end position="214"/>
    </location>
</feature>
<evidence type="ECO:0000256" key="1">
    <source>
        <dbReference type="SAM" id="Phobius"/>
    </source>
</evidence>
<feature type="domain" description="CAAX prenyl protease 2/Lysostaphin resistance protein A-like" evidence="2">
    <location>
        <begin position="131"/>
        <end position="229"/>
    </location>
</feature>
<protein>
    <submittedName>
        <fullName evidence="3">CPBP family intramembrane metalloprotease</fullName>
    </submittedName>
</protein>
<dbReference type="EMBL" id="JADWOX010000019">
    <property type="protein sequence ID" value="MBI1686214.1"/>
    <property type="molecule type" value="Genomic_DNA"/>
</dbReference>
<feature type="transmembrane region" description="Helical" evidence="1">
    <location>
        <begin position="21"/>
        <end position="42"/>
    </location>
</feature>
<evidence type="ECO:0000313" key="3">
    <source>
        <dbReference type="EMBL" id="MBI1686214.1"/>
    </source>
</evidence>
<gene>
    <name evidence="3" type="ORF">I4Q42_21305</name>
</gene>
<keyword evidence="3" id="KW-0645">Protease</keyword>
<sequence>MAGPAPRDFPYIRATPEGLSTGRWAMVLGSCVAGFAALMLLARAHGGPMALVGPVLFVVMPLLALRAAAGRGWTALFPRPTLADVLAGLLAVPLALLLSGAVALVFTTAGTVAVNPVAGLLVRLDGWERVLFIAGTAPQLLGEELITILPFLALLALFHRRFGLALRPSVVAAWILSAAVFGLLHLSTYCWNLAQVLLVIAVSRLALTIPYLLTRSVWSSFIAHITLDWSIFALVLLGAARG</sequence>
<comment type="caution">
    <text evidence="3">The sequence shown here is derived from an EMBL/GenBank/DDBJ whole genome shotgun (WGS) entry which is preliminary data.</text>
</comment>
<feature type="transmembrane region" description="Helical" evidence="1">
    <location>
        <begin position="170"/>
        <end position="187"/>
    </location>
</feature>
<dbReference type="Pfam" id="PF02517">
    <property type="entry name" value="Rce1-like"/>
    <property type="match status" value="1"/>
</dbReference>
<proteinExistence type="predicted"/>
<keyword evidence="3" id="KW-0482">Metalloprotease</keyword>
<evidence type="ECO:0000259" key="2">
    <source>
        <dbReference type="Pfam" id="PF02517"/>
    </source>
</evidence>
<dbReference type="Proteomes" id="UP000639859">
    <property type="component" value="Unassembled WGS sequence"/>
</dbReference>